<dbReference type="Proteomes" id="UP000663865">
    <property type="component" value="Unassembled WGS sequence"/>
</dbReference>
<proteinExistence type="predicted"/>
<feature type="compositionally biased region" description="Polar residues" evidence="1">
    <location>
        <begin position="1"/>
        <end position="27"/>
    </location>
</feature>
<evidence type="ECO:0000256" key="1">
    <source>
        <dbReference type="SAM" id="MobiDB-lite"/>
    </source>
</evidence>
<name>A0A817VGL5_9BILA</name>
<organism evidence="2 3">
    <name type="scientific">Rotaria socialis</name>
    <dbReference type="NCBI Taxonomy" id="392032"/>
    <lineage>
        <taxon>Eukaryota</taxon>
        <taxon>Metazoa</taxon>
        <taxon>Spiralia</taxon>
        <taxon>Gnathifera</taxon>
        <taxon>Rotifera</taxon>
        <taxon>Eurotatoria</taxon>
        <taxon>Bdelloidea</taxon>
        <taxon>Philodinida</taxon>
        <taxon>Philodinidae</taxon>
        <taxon>Rotaria</taxon>
    </lineage>
</organism>
<sequence>KTKQMLNANQKLQLTRSMNSDTDQNSSRGEKKVSSITVREPLRLPTGHPIHVGFPEGLRGGGGGGFVGLIISCCRLIFCSNLCRNASWLMCQNSENCPYPCRGLCPQGTRAPAPPPTQDLPVTVAPAAV</sequence>
<evidence type="ECO:0000313" key="3">
    <source>
        <dbReference type="Proteomes" id="UP000663865"/>
    </source>
</evidence>
<dbReference type="EMBL" id="CAJNYV010000159">
    <property type="protein sequence ID" value="CAF3348914.1"/>
    <property type="molecule type" value="Genomic_DNA"/>
</dbReference>
<gene>
    <name evidence="2" type="ORF">KIK155_LOCUS3418</name>
</gene>
<dbReference type="AlphaFoldDB" id="A0A817VGL5"/>
<accession>A0A817VGL5</accession>
<feature type="non-terminal residue" evidence="2">
    <location>
        <position position="1"/>
    </location>
</feature>
<feature type="region of interest" description="Disordered" evidence="1">
    <location>
        <begin position="1"/>
        <end position="44"/>
    </location>
</feature>
<protein>
    <submittedName>
        <fullName evidence="2">Uncharacterized protein</fullName>
    </submittedName>
</protein>
<evidence type="ECO:0000313" key="2">
    <source>
        <dbReference type="EMBL" id="CAF3348914.1"/>
    </source>
</evidence>
<comment type="caution">
    <text evidence="2">The sequence shown here is derived from an EMBL/GenBank/DDBJ whole genome shotgun (WGS) entry which is preliminary data.</text>
</comment>
<reference evidence="2" key="1">
    <citation type="submission" date="2021-02" db="EMBL/GenBank/DDBJ databases">
        <authorList>
            <person name="Nowell W R."/>
        </authorList>
    </citation>
    <scope>NUCLEOTIDE SEQUENCE</scope>
</reference>